<evidence type="ECO:0000256" key="7">
    <source>
        <dbReference type="ARBA" id="ARBA00023284"/>
    </source>
</evidence>
<keyword evidence="7 11" id="KW-0676">Redox-active center</keyword>
<dbReference type="SUPFAM" id="SSF55424">
    <property type="entry name" value="FAD/NAD-linked reductases, dimerisation (C-terminal) domain"/>
    <property type="match status" value="1"/>
</dbReference>
<dbReference type="AlphaFoldDB" id="A0A126QQU8"/>
<dbReference type="RefSeq" id="WP_066805319.1">
    <property type="nucleotide sequence ID" value="NZ_CP014206.1"/>
</dbReference>
<evidence type="ECO:0000256" key="10">
    <source>
        <dbReference type="PIRSR" id="PIRSR000350-4"/>
    </source>
</evidence>
<evidence type="ECO:0000256" key="8">
    <source>
        <dbReference type="PIRSR" id="PIRSR000350-2"/>
    </source>
</evidence>
<dbReference type="PANTHER" id="PTHR22912">
    <property type="entry name" value="DISULFIDE OXIDOREDUCTASE"/>
    <property type="match status" value="1"/>
</dbReference>
<dbReference type="PIRSF" id="PIRSF000350">
    <property type="entry name" value="Mercury_reductase_MerA"/>
    <property type="match status" value="1"/>
</dbReference>
<evidence type="ECO:0000256" key="4">
    <source>
        <dbReference type="ARBA" id="ARBA00023002"/>
    </source>
</evidence>
<evidence type="ECO:0000256" key="2">
    <source>
        <dbReference type="ARBA" id="ARBA00022630"/>
    </source>
</evidence>
<gene>
    <name evidence="14" type="ORF">AWY79_14200</name>
    <name evidence="15" type="ORF">EDC59_112132</name>
</gene>
<evidence type="ECO:0000313" key="14">
    <source>
        <dbReference type="EMBL" id="AMK12179.1"/>
    </source>
</evidence>
<reference evidence="14 16" key="1">
    <citation type="journal article" date="2016" name="Front. Microbiol.">
        <title>Genome Sequence of the Piezophilic, Mesophilic Sulfate-Reducing Bacterium Desulfovibrio indicus J2T.</title>
        <authorList>
            <person name="Cao J."/>
            <person name="Maignien L."/>
            <person name="Shao Z."/>
            <person name="Alain K."/>
            <person name="Jebbar M."/>
        </authorList>
    </citation>
    <scope>NUCLEOTIDE SEQUENCE [LARGE SCALE GENOMIC DNA]</scope>
    <source>
        <strain evidence="14 16">J2</strain>
    </source>
</reference>
<protein>
    <submittedName>
        <fullName evidence="14">2-oxoglutarate dehydrogenase</fullName>
    </submittedName>
    <submittedName>
        <fullName evidence="15">Dihydrolipoamide dehydrogenase</fullName>
    </submittedName>
</protein>
<dbReference type="InterPro" id="IPR004099">
    <property type="entry name" value="Pyr_nucl-diS_OxRdtase_dimer"/>
</dbReference>
<dbReference type="InterPro" id="IPR016156">
    <property type="entry name" value="FAD/NAD-linked_Rdtase_dimer_sf"/>
</dbReference>
<evidence type="ECO:0000256" key="1">
    <source>
        <dbReference type="ARBA" id="ARBA00007532"/>
    </source>
</evidence>
<evidence type="ECO:0000259" key="12">
    <source>
        <dbReference type="Pfam" id="PF02852"/>
    </source>
</evidence>
<keyword evidence="4 11" id="KW-0560">Oxidoreductase</keyword>
<dbReference type="Proteomes" id="UP000295506">
    <property type="component" value="Unassembled WGS sequence"/>
</dbReference>
<evidence type="ECO:0000256" key="3">
    <source>
        <dbReference type="ARBA" id="ARBA00022827"/>
    </source>
</evidence>
<feature type="binding site" evidence="9">
    <location>
        <begin position="140"/>
        <end position="142"/>
    </location>
    <ligand>
        <name>FAD</name>
        <dbReference type="ChEBI" id="CHEBI:57692"/>
    </ligand>
</feature>
<name>A0A126QQU8_9BACT</name>
<dbReference type="PANTHER" id="PTHR22912:SF151">
    <property type="entry name" value="DIHYDROLIPOYL DEHYDROGENASE, MITOCHONDRIAL"/>
    <property type="match status" value="1"/>
</dbReference>
<dbReference type="PRINTS" id="PR00368">
    <property type="entry name" value="FADPNR"/>
</dbReference>
<dbReference type="InterPro" id="IPR012999">
    <property type="entry name" value="Pyr_OxRdtase_I_AS"/>
</dbReference>
<feature type="binding site" evidence="9">
    <location>
        <begin position="177"/>
        <end position="184"/>
    </location>
    <ligand>
        <name>NAD(+)</name>
        <dbReference type="ChEBI" id="CHEBI:57540"/>
    </ligand>
</feature>
<feature type="active site" description="Proton acceptor" evidence="8">
    <location>
        <position position="435"/>
    </location>
</feature>
<dbReference type="InterPro" id="IPR023753">
    <property type="entry name" value="FAD/NAD-binding_dom"/>
</dbReference>
<feature type="domain" description="Pyridine nucleotide-disulphide oxidoreductase dimerisation" evidence="12">
    <location>
        <begin position="338"/>
        <end position="443"/>
    </location>
</feature>
<feature type="binding site" evidence="9">
    <location>
        <position position="303"/>
    </location>
    <ligand>
        <name>FAD</name>
        <dbReference type="ChEBI" id="CHEBI:57692"/>
    </ligand>
</feature>
<evidence type="ECO:0000313" key="16">
    <source>
        <dbReference type="Proteomes" id="UP000055611"/>
    </source>
</evidence>
<keyword evidence="6" id="KW-1015">Disulfide bond</keyword>
<dbReference type="PROSITE" id="PS00076">
    <property type="entry name" value="PYRIDINE_REDOX_1"/>
    <property type="match status" value="1"/>
</dbReference>
<evidence type="ECO:0000313" key="15">
    <source>
        <dbReference type="EMBL" id="TDT86623.1"/>
    </source>
</evidence>
<feature type="domain" description="FAD/NAD(P)-binding" evidence="13">
    <location>
        <begin position="3"/>
        <end position="318"/>
    </location>
</feature>
<accession>A0A126QQU8</accession>
<reference evidence="15 17" key="2">
    <citation type="submission" date="2019-03" db="EMBL/GenBank/DDBJ databases">
        <title>Genomic Encyclopedia of Type Strains, Phase IV (KMG-IV): sequencing the most valuable type-strain genomes for metagenomic binning, comparative biology and taxonomic classification.</title>
        <authorList>
            <person name="Goeker M."/>
        </authorList>
    </citation>
    <scope>NUCLEOTIDE SEQUENCE [LARGE SCALE GENOMIC DNA]</scope>
    <source>
        <strain evidence="15 17">DSM 101483</strain>
    </source>
</reference>
<dbReference type="InterPro" id="IPR050151">
    <property type="entry name" value="Class-I_Pyr_Nuc-Dis_Oxidored"/>
</dbReference>
<dbReference type="SUPFAM" id="SSF51905">
    <property type="entry name" value="FAD/NAD(P)-binding domain"/>
    <property type="match status" value="1"/>
</dbReference>
<organism evidence="15 17">
    <name type="scientific">Pseudodesulfovibrio indicus</name>
    <dbReference type="NCBI Taxonomy" id="1716143"/>
    <lineage>
        <taxon>Bacteria</taxon>
        <taxon>Pseudomonadati</taxon>
        <taxon>Thermodesulfobacteriota</taxon>
        <taxon>Desulfovibrionia</taxon>
        <taxon>Desulfovibrionales</taxon>
        <taxon>Desulfovibrionaceae</taxon>
    </lineage>
</organism>
<feature type="disulfide bond" description="Redox-active" evidence="10">
    <location>
        <begin position="40"/>
        <end position="45"/>
    </location>
</feature>
<feature type="binding site" evidence="9">
    <location>
        <position position="49"/>
    </location>
    <ligand>
        <name>FAD</name>
        <dbReference type="ChEBI" id="CHEBI:57692"/>
    </ligand>
</feature>
<keyword evidence="2 11" id="KW-0285">Flavoprotein</keyword>
<keyword evidence="5 9" id="KW-0520">NAD</keyword>
<keyword evidence="3 9" id="KW-0274">FAD</keyword>
<dbReference type="Pfam" id="PF02852">
    <property type="entry name" value="Pyr_redox_dim"/>
    <property type="match status" value="1"/>
</dbReference>
<keyword evidence="16" id="KW-1185">Reference proteome</keyword>
<comment type="similarity">
    <text evidence="1 11">Belongs to the class-I pyridine nucleotide-disulfide oxidoreductase family.</text>
</comment>
<feature type="binding site" evidence="9">
    <location>
        <position position="264"/>
    </location>
    <ligand>
        <name>NAD(+)</name>
        <dbReference type="ChEBI" id="CHEBI:57540"/>
    </ligand>
</feature>
<dbReference type="EMBL" id="CP014206">
    <property type="protein sequence ID" value="AMK12179.1"/>
    <property type="molecule type" value="Genomic_DNA"/>
</dbReference>
<dbReference type="InterPro" id="IPR001100">
    <property type="entry name" value="Pyr_nuc-diS_OxRdtase"/>
</dbReference>
<dbReference type="InterPro" id="IPR036188">
    <property type="entry name" value="FAD/NAD-bd_sf"/>
</dbReference>
<dbReference type="KEGG" id="dej:AWY79_14200"/>
<evidence type="ECO:0000313" key="17">
    <source>
        <dbReference type="Proteomes" id="UP000295506"/>
    </source>
</evidence>
<evidence type="ECO:0000259" key="13">
    <source>
        <dbReference type="Pfam" id="PF07992"/>
    </source>
</evidence>
<dbReference type="GO" id="GO:0050660">
    <property type="term" value="F:flavin adenine dinucleotide binding"/>
    <property type="evidence" value="ECO:0007669"/>
    <property type="project" value="TreeGrafter"/>
</dbReference>
<evidence type="ECO:0000256" key="6">
    <source>
        <dbReference type="ARBA" id="ARBA00023157"/>
    </source>
</evidence>
<evidence type="ECO:0000256" key="5">
    <source>
        <dbReference type="ARBA" id="ARBA00023027"/>
    </source>
</evidence>
<dbReference type="GO" id="GO:0004148">
    <property type="term" value="F:dihydrolipoyl dehydrogenase (NADH) activity"/>
    <property type="evidence" value="ECO:0007669"/>
    <property type="project" value="TreeGrafter"/>
</dbReference>
<evidence type="ECO:0000256" key="11">
    <source>
        <dbReference type="RuleBase" id="RU003691"/>
    </source>
</evidence>
<sequence length="454" mass="48362">MTYDLVVIGAGPGGFDAAVEAARLGLSVALVEKDFLGGTCLNRGCIPTKLWLGATSVLEELHNQSRMKVASGEVTVDFAALQSRVQKHLAGTRKAMAMQLKKLGVELVEGFGKLGGDHLVTVETAEGEVSLEYKKLVIATGSKPIFFPGLEPDNDCVLDSDMFLSMESMPESLIVVGAGFIGLEMAQVAHRFGAKVAVVDAMDRVAPLEDPEVSKALGAVFKRWKWDVRLEERVAGVLTRDGKAELTFQSGDKLTADKALVAVGRGPVTQGIGLEEAGIEMLFNQIQVDDYLMAAPDIYAIGDANGHIQLAHAASHQAHYVALHAAGRTEAPYAAGPVPSVLYGAPEAMRVGTMENEAFLQDYDTTEVSVAQLAANPMAQAHAATQGFVKVVWSGGRVVGVTGVGHDVSRLVTPATLIVQQGWTEEDVHKTIFPHPSLDEALLMALTAERKKVQ</sequence>
<keyword evidence="9" id="KW-0547">Nucleotide-binding</keyword>
<evidence type="ECO:0000256" key="9">
    <source>
        <dbReference type="PIRSR" id="PIRSR000350-3"/>
    </source>
</evidence>
<dbReference type="Pfam" id="PF07992">
    <property type="entry name" value="Pyr_redox_2"/>
    <property type="match status" value="1"/>
</dbReference>
<dbReference type="Gene3D" id="3.50.50.60">
    <property type="entry name" value="FAD/NAD(P)-binding domain"/>
    <property type="match status" value="2"/>
</dbReference>
<dbReference type="OrthoDB" id="9786429at2"/>
<dbReference type="PRINTS" id="PR00411">
    <property type="entry name" value="PNDRDTASEI"/>
</dbReference>
<comment type="cofactor">
    <cofactor evidence="9">
        <name>FAD</name>
        <dbReference type="ChEBI" id="CHEBI:57692"/>
    </cofactor>
    <text evidence="9">Binds 1 FAD per subunit.</text>
</comment>
<dbReference type="Gene3D" id="3.30.390.30">
    <property type="match status" value="1"/>
</dbReference>
<dbReference type="Proteomes" id="UP000055611">
    <property type="component" value="Chromosome"/>
</dbReference>
<dbReference type="EMBL" id="SOBK01000012">
    <property type="protein sequence ID" value="TDT86623.1"/>
    <property type="molecule type" value="Genomic_DNA"/>
</dbReference>
<feature type="binding site" evidence="9">
    <location>
        <position position="112"/>
    </location>
    <ligand>
        <name>FAD</name>
        <dbReference type="ChEBI" id="CHEBI:57692"/>
    </ligand>
</feature>
<dbReference type="GO" id="GO:0006103">
    <property type="term" value="P:2-oxoglutarate metabolic process"/>
    <property type="evidence" value="ECO:0007669"/>
    <property type="project" value="TreeGrafter"/>
</dbReference>
<proteinExistence type="inferred from homology"/>